<keyword evidence="2" id="KW-1185">Reference proteome</keyword>
<organism evidence="1 2">
    <name type="scientific">Linum tenue</name>
    <dbReference type="NCBI Taxonomy" id="586396"/>
    <lineage>
        <taxon>Eukaryota</taxon>
        <taxon>Viridiplantae</taxon>
        <taxon>Streptophyta</taxon>
        <taxon>Embryophyta</taxon>
        <taxon>Tracheophyta</taxon>
        <taxon>Spermatophyta</taxon>
        <taxon>Magnoliopsida</taxon>
        <taxon>eudicotyledons</taxon>
        <taxon>Gunneridae</taxon>
        <taxon>Pentapetalae</taxon>
        <taxon>rosids</taxon>
        <taxon>fabids</taxon>
        <taxon>Malpighiales</taxon>
        <taxon>Linaceae</taxon>
        <taxon>Linum</taxon>
    </lineage>
</organism>
<gene>
    <name evidence="1" type="ORF">LITE_LOCUS23383</name>
</gene>
<protein>
    <submittedName>
        <fullName evidence="1">Uncharacterized protein</fullName>
    </submittedName>
</protein>
<name>A0AAV0LCN1_9ROSI</name>
<reference evidence="1" key="1">
    <citation type="submission" date="2022-08" db="EMBL/GenBank/DDBJ databases">
        <authorList>
            <person name="Gutierrez-Valencia J."/>
        </authorList>
    </citation>
    <scope>NUCLEOTIDE SEQUENCE</scope>
</reference>
<sequence length="12" mass="1227">MMAAKICSSITA</sequence>
<dbReference type="EMBL" id="CAMGYJ010000006">
    <property type="protein sequence ID" value="CAI0432282.1"/>
    <property type="molecule type" value="Genomic_DNA"/>
</dbReference>
<accession>A0AAV0LCN1</accession>
<proteinExistence type="predicted"/>
<evidence type="ECO:0000313" key="2">
    <source>
        <dbReference type="Proteomes" id="UP001154282"/>
    </source>
</evidence>
<evidence type="ECO:0000313" key="1">
    <source>
        <dbReference type="EMBL" id="CAI0432282.1"/>
    </source>
</evidence>
<dbReference type="Proteomes" id="UP001154282">
    <property type="component" value="Unassembled WGS sequence"/>
</dbReference>
<comment type="caution">
    <text evidence="1">The sequence shown here is derived from an EMBL/GenBank/DDBJ whole genome shotgun (WGS) entry which is preliminary data.</text>
</comment>